<dbReference type="Proteomes" id="UP000184278">
    <property type="component" value="Unassembled WGS sequence"/>
</dbReference>
<feature type="domain" description="BFD-like [2Fe-2S]-binding" evidence="1">
    <location>
        <begin position="8"/>
        <end position="54"/>
    </location>
</feature>
<dbReference type="Gene3D" id="1.10.10.1100">
    <property type="entry name" value="BFD-like [2Fe-2S]-binding domain"/>
    <property type="match status" value="1"/>
</dbReference>
<keyword evidence="3" id="KW-1185">Reference proteome</keyword>
<evidence type="ECO:0000259" key="1">
    <source>
        <dbReference type="Pfam" id="PF04324"/>
    </source>
</evidence>
<accession>A0A1M5WRI3</accession>
<organism evidence="2 3">
    <name type="scientific">Butyrivibrio fibrisolvens DSM 3071</name>
    <dbReference type="NCBI Taxonomy" id="1121131"/>
    <lineage>
        <taxon>Bacteria</taxon>
        <taxon>Bacillati</taxon>
        <taxon>Bacillota</taxon>
        <taxon>Clostridia</taxon>
        <taxon>Lachnospirales</taxon>
        <taxon>Lachnospiraceae</taxon>
        <taxon>Butyrivibrio</taxon>
    </lineage>
</organism>
<dbReference type="RefSeq" id="WP_073386150.1">
    <property type="nucleotide sequence ID" value="NZ_FQXK01000008.1"/>
</dbReference>
<gene>
    <name evidence="2" type="ORF">SAMN02745229_01117</name>
</gene>
<dbReference type="InterPro" id="IPR041854">
    <property type="entry name" value="BFD-like_2Fe2S-bd_dom_sf"/>
</dbReference>
<dbReference type="GeneID" id="89509576"/>
<dbReference type="Pfam" id="PF04324">
    <property type="entry name" value="Fer2_BFD"/>
    <property type="match status" value="1"/>
</dbReference>
<sequence length="64" mass="7102">MNPNKEACTCKNIKYKDIIDLVLSGVTEISDVQAKLRYGTGCGKCVEFIEFLIKDVAANPTKYT</sequence>
<reference evidence="3" key="1">
    <citation type="submission" date="2016-11" db="EMBL/GenBank/DDBJ databases">
        <authorList>
            <person name="Varghese N."/>
            <person name="Submissions S."/>
        </authorList>
    </citation>
    <scope>NUCLEOTIDE SEQUENCE [LARGE SCALE GENOMIC DNA]</scope>
    <source>
        <strain evidence="3">DSM 3071</strain>
    </source>
</reference>
<evidence type="ECO:0000313" key="2">
    <source>
        <dbReference type="EMBL" id="SHH89714.1"/>
    </source>
</evidence>
<evidence type="ECO:0000313" key="3">
    <source>
        <dbReference type="Proteomes" id="UP000184278"/>
    </source>
</evidence>
<name>A0A1M5WRI3_BUTFI</name>
<proteinExistence type="predicted"/>
<dbReference type="OrthoDB" id="15293at2"/>
<dbReference type="InterPro" id="IPR007419">
    <property type="entry name" value="BFD-like_2Fe2S-bd_dom"/>
</dbReference>
<protein>
    <submittedName>
        <fullName evidence="2">BFD-like [2Fe-2S] binding domain-containing protein</fullName>
    </submittedName>
</protein>
<dbReference type="AlphaFoldDB" id="A0A1M5WRI3"/>
<dbReference type="EMBL" id="FQXK01000008">
    <property type="protein sequence ID" value="SHH89714.1"/>
    <property type="molecule type" value="Genomic_DNA"/>
</dbReference>